<dbReference type="InterPro" id="IPR003772">
    <property type="entry name" value="YceD"/>
</dbReference>
<accession>A0AAE9L9J1</accession>
<evidence type="ECO:0000313" key="2">
    <source>
        <dbReference type="Proteomes" id="UP001055784"/>
    </source>
</evidence>
<dbReference type="AlphaFoldDB" id="A0AAE9L9J1"/>
<dbReference type="Proteomes" id="UP001055784">
    <property type="component" value="Chromosome"/>
</dbReference>
<proteinExistence type="predicted"/>
<gene>
    <name evidence="1" type="ORF">MF626_001933</name>
</gene>
<sequence>MQLFFRKVATSDGPFPIRESLNVSELVDDRADVTAVSPLETDLVAVSLGQGLMSVEGTLTAGLDMLCSRCLSPMHEDLKIEFRERFKQTSSSVEEEDEDGDFIAVTEDSFDIAPYCEELFVLHVPFAPLCSEDCQGIAPKTGQNWSIGSDDSSDGNTEKIDPRLAGLKDFLNEN</sequence>
<name>A0AAE9L9J1_PAEPO</name>
<organism evidence="1 2">
    <name type="scientific">Paenibacillus polymyxa</name>
    <name type="common">Bacillus polymyxa</name>
    <dbReference type="NCBI Taxonomy" id="1406"/>
    <lineage>
        <taxon>Bacteria</taxon>
        <taxon>Bacillati</taxon>
        <taxon>Bacillota</taxon>
        <taxon>Bacilli</taxon>
        <taxon>Bacillales</taxon>
        <taxon>Paenibacillaceae</taxon>
        <taxon>Paenibacillus</taxon>
    </lineage>
</organism>
<evidence type="ECO:0000313" key="1">
    <source>
        <dbReference type="EMBL" id="URJ52422.2"/>
    </source>
</evidence>
<reference evidence="1" key="1">
    <citation type="submission" date="2022-11" db="EMBL/GenBank/DDBJ databases">
        <authorList>
            <person name="Vasilchenko N.G."/>
            <person name="Prazdnova E.V."/>
            <person name="Gorovtsov A.V."/>
            <person name="Chistyakov V.A."/>
            <person name="Pak M.L."/>
        </authorList>
    </citation>
    <scope>NUCLEOTIDE SEQUENCE</scope>
    <source>
        <strain evidence="1">R 4.5</strain>
    </source>
</reference>
<dbReference type="EMBL" id="CP097770">
    <property type="protein sequence ID" value="URJ52422.2"/>
    <property type="molecule type" value="Genomic_DNA"/>
</dbReference>
<dbReference type="Pfam" id="PF02620">
    <property type="entry name" value="YceD"/>
    <property type="match status" value="1"/>
</dbReference>
<protein>
    <submittedName>
        <fullName evidence="1">DUF177 domain-containing protein</fullName>
    </submittedName>
</protein>